<accession>A0ABM5N4T8</accession>
<dbReference type="EMBL" id="CP002961">
    <property type="protein sequence ID" value="AFK04520.1"/>
    <property type="molecule type" value="Genomic_DNA"/>
</dbReference>
<evidence type="ECO:0000313" key="2">
    <source>
        <dbReference type="Proteomes" id="UP000002875"/>
    </source>
</evidence>
<dbReference type="RefSeq" id="WP_015030213.1">
    <property type="nucleotide sequence ID" value="NC_018748.1"/>
</dbReference>
<dbReference type="Proteomes" id="UP000002875">
    <property type="component" value="Chromosome"/>
</dbReference>
<name>A0ABM5N4T8_EMTOG</name>
<proteinExistence type="predicted"/>
<reference evidence="1 2" key="1">
    <citation type="submission" date="2011-07" db="EMBL/GenBank/DDBJ databases">
        <title>The complete genome of chromosome of Emticicia oligotrophica DSM 17448.</title>
        <authorList>
            <consortium name="US DOE Joint Genome Institute (JGI-PGF)"/>
            <person name="Lucas S."/>
            <person name="Han J."/>
            <person name="Lapidus A."/>
            <person name="Bruce D."/>
            <person name="Goodwin L."/>
            <person name="Pitluck S."/>
            <person name="Peters L."/>
            <person name="Kyrpides N."/>
            <person name="Mavromatis K."/>
            <person name="Ivanova N."/>
            <person name="Ovchinnikova G."/>
            <person name="Teshima H."/>
            <person name="Detter J.C."/>
            <person name="Tapia R."/>
            <person name="Han C."/>
            <person name="Land M."/>
            <person name="Hauser L."/>
            <person name="Markowitz V."/>
            <person name="Cheng J.-F."/>
            <person name="Hugenholtz P."/>
            <person name="Woyke T."/>
            <person name="Wu D."/>
            <person name="Tindall B."/>
            <person name="Pomrenke H."/>
            <person name="Brambilla E."/>
            <person name="Klenk H.-P."/>
            <person name="Eisen J.A."/>
        </authorList>
    </citation>
    <scope>NUCLEOTIDE SEQUENCE [LARGE SCALE GENOMIC DNA]</scope>
    <source>
        <strain evidence="1 2">DSM 17448</strain>
    </source>
</reference>
<organism evidence="1 2">
    <name type="scientific">Emticicia oligotrophica (strain DSM 17448 / CIP 109782 / MTCC 6937 / GPTSA100-15)</name>
    <dbReference type="NCBI Taxonomy" id="929562"/>
    <lineage>
        <taxon>Bacteria</taxon>
        <taxon>Pseudomonadati</taxon>
        <taxon>Bacteroidota</taxon>
        <taxon>Cytophagia</taxon>
        <taxon>Cytophagales</taxon>
        <taxon>Leadbetterellaceae</taxon>
        <taxon>Emticicia</taxon>
    </lineage>
</organism>
<sequence length="128" mass="14867">MDLDKTRISLSQVGKTYVDELVYDLVYLQYVCEDTYVDEEYYVPITDKYLSDTQLGNKKKRLDSVTLFIDFLVKQEEKELEMIKNLQFGVQDYLDACSIIHNGKGVLISTYLRTINSTIIDEILSESN</sequence>
<protein>
    <submittedName>
        <fullName evidence="1">Uncharacterized protein</fullName>
    </submittedName>
</protein>
<gene>
    <name evidence="1" type="ordered locus">Emtol_3391</name>
</gene>
<evidence type="ECO:0000313" key="1">
    <source>
        <dbReference type="EMBL" id="AFK04520.1"/>
    </source>
</evidence>
<keyword evidence="2" id="KW-1185">Reference proteome</keyword>